<protein>
    <recommendedName>
        <fullName evidence="4">DUF538 family protein</fullName>
    </recommendedName>
</protein>
<gene>
    <name evidence="2" type="ORF">C4D60_Mb11t16870</name>
</gene>
<accession>A0A4S8J4Q6</accession>
<evidence type="ECO:0000313" key="2">
    <source>
        <dbReference type="EMBL" id="THU56401.1"/>
    </source>
</evidence>
<dbReference type="Gene3D" id="2.30.240.10">
    <property type="entry name" value="At5g01610-like"/>
    <property type="match status" value="1"/>
</dbReference>
<organism evidence="2 3">
    <name type="scientific">Musa balbisiana</name>
    <name type="common">Banana</name>
    <dbReference type="NCBI Taxonomy" id="52838"/>
    <lineage>
        <taxon>Eukaryota</taxon>
        <taxon>Viridiplantae</taxon>
        <taxon>Streptophyta</taxon>
        <taxon>Embryophyta</taxon>
        <taxon>Tracheophyta</taxon>
        <taxon>Spermatophyta</taxon>
        <taxon>Magnoliopsida</taxon>
        <taxon>Liliopsida</taxon>
        <taxon>Zingiberales</taxon>
        <taxon>Musaceae</taxon>
        <taxon>Musa</taxon>
    </lineage>
</organism>
<dbReference type="Pfam" id="PF04398">
    <property type="entry name" value="DUF538"/>
    <property type="match status" value="1"/>
</dbReference>
<feature type="signal peptide" evidence="1">
    <location>
        <begin position="1"/>
        <end position="20"/>
    </location>
</feature>
<dbReference type="Proteomes" id="UP000317650">
    <property type="component" value="Chromosome 11"/>
</dbReference>
<dbReference type="PANTHER" id="PTHR31676:SF110">
    <property type="entry name" value="TRANSMEMBRANE PROTEIN"/>
    <property type="match status" value="1"/>
</dbReference>
<dbReference type="EMBL" id="PYDT01000007">
    <property type="protein sequence ID" value="THU56401.1"/>
    <property type="molecule type" value="Genomic_DNA"/>
</dbReference>
<name>A0A4S8J4Q6_MUSBA</name>
<dbReference type="InterPro" id="IPR036758">
    <property type="entry name" value="At5g01610-like"/>
</dbReference>
<evidence type="ECO:0000313" key="3">
    <source>
        <dbReference type="Proteomes" id="UP000317650"/>
    </source>
</evidence>
<evidence type="ECO:0000256" key="1">
    <source>
        <dbReference type="SAM" id="SignalP"/>
    </source>
</evidence>
<dbReference type="FunFam" id="2.30.240.10:FF:000002">
    <property type="entry name" value="Uncharacterized protein At3g07460"/>
    <property type="match status" value="1"/>
</dbReference>
<evidence type="ECO:0008006" key="4">
    <source>
        <dbReference type="Google" id="ProtNLM"/>
    </source>
</evidence>
<dbReference type="InterPro" id="IPR007493">
    <property type="entry name" value="DUF538"/>
</dbReference>
<dbReference type="PANTHER" id="PTHR31676">
    <property type="entry name" value="T31J12.3 PROTEIN-RELATED"/>
    <property type="match status" value="1"/>
</dbReference>
<comment type="caution">
    <text evidence="2">The sequence shown here is derived from an EMBL/GenBank/DDBJ whole genome shotgun (WGS) entry which is preliminary data.</text>
</comment>
<dbReference type="AlphaFoldDB" id="A0A4S8J4Q6"/>
<sequence>MLLPHLISFLLVSLLHLSTAAAPSAYEVLRSHGLPIGLLPKGVREFEVDGGGRFRARLDAPCTAKFESEVRYNATLAGTISPGQIAALSGVSAQDLFLWFPVLAIRLDDNASGIIHFDVGVVDKRLPLSLFEFPPDCTPLSFSPQGREPVDTHFHEEVEYFAREQLDELHLFVGM</sequence>
<keyword evidence="1" id="KW-0732">Signal</keyword>
<dbReference type="SUPFAM" id="SSF141562">
    <property type="entry name" value="At5g01610-like"/>
    <property type="match status" value="1"/>
</dbReference>
<proteinExistence type="predicted"/>
<feature type="chain" id="PRO_5020513615" description="DUF538 family protein" evidence="1">
    <location>
        <begin position="21"/>
        <end position="175"/>
    </location>
</feature>
<reference evidence="2 3" key="1">
    <citation type="journal article" date="2019" name="Nat. Plants">
        <title>Genome sequencing of Musa balbisiana reveals subgenome evolution and function divergence in polyploid bananas.</title>
        <authorList>
            <person name="Yao X."/>
        </authorList>
    </citation>
    <scope>NUCLEOTIDE SEQUENCE [LARGE SCALE GENOMIC DNA]</scope>
    <source>
        <strain evidence="3">cv. DH-PKW</strain>
        <tissue evidence="2">Leaves</tissue>
    </source>
</reference>
<keyword evidence="3" id="KW-1185">Reference proteome</keyword>